<name>A0A9Q3D592_9BASI</name>
<dbReference type="Proteomes" id="UP000765509">
    <property type="component" value="Unassembled WGS sequence"/>
</dbReference>
<protein>
    <submittedName>
        <fullName evidence="2">Uncharacterized protein</fullName>
    </submittedName>
</protein>
<dbReference type="EMBL" id="AVOT02013199">
    <property type="protein sequence ID" value="MBW0495618.1"/>
    <property type="molecule type" value="Genomic_DNA"/>
</dbReference>
<keyword evidence="3" id="KW-1185">Reference proteome</keyword>
<sequence>MLTNFQWQKKVYAIGQVLEEEYPTEDSELDSMGDSIRESSDVDQDPKEEFLVEYQEETQLEIQDIQLEAGMPPDTAILEKQLLPTKEKSFKSSSEKMTSIGTIIKEIIIPHRKGNIRLNPEFVVLEDAHIQGFFIENRLRKDVWHSNLQ</sequence>
<feature type="compositionally biased region" description="Basic and acidic residues" evidence="1">
    <location>
        <begin position="35"/>
        <end position="45"/>
    </location>
</feature>
<reference evidence="2" key="1">
    <citation type="submission" date="2021-03" db="EMBL/GenBank/DDBJ databases">
        <title>Draft genome sequence of rust myrtle Austropuccinia psidii MF-1, a brazilian biotype.</title>
        <authorList>
            <person name="Quecine M.C."/>
            <person name="Pachon D.M.R."/>
            <person name="Bonatelli M.L."/>
            <person name="Correr F.H."/>
            <person name="Franceschini L.M."/>
            <person name="Leite T.F."/>
            <person name="Margarido G.R.A."/>
            <person name="Almeida C.A."/>
            <person name="Ferrarezi J.A."/>
            <person name="Labate C.A."/>
        </authorList>
    </citation>
    <scope>NUCLEOTIDE SEQUENCE</scope>
    <source>
        <strain evidence="2">MF-1</strain>
    </source>
</reference>
<comment type="caution">
    <text evidence="2">The sequence shown here is derived from an EMBL/GenBank/DDBJ whole genome shotgun (WGS) entry which is preliminary data.</text>
</comment>
<accession>A0A9Q3D592</accession>
<gene>
    <name evidence="2" type="ORF">O181_035333</name>
</gene>
<feature type="region of interest" description="Disordered" evidence="1">
    <location>
        <begin position="22"/>
        <end position="45"/>
    </location>
</feature>
<evidence type="ECO:0000313" key="3">
    <source>
        <dbReference type="Proteomes" id="UP000765509"/>
    </source>
</evidence>
<proteinExistence type="predicted"/>
<organism evidence="2 3">
    <name type="scientific">Austropuccinia psidii MF-1</name>
    <dbReference type="NCBI Taxonomy" id="1389203"/>
    <lineage>
        <taxon>Eukaryota</taxon>
        <taxon>Fungi</taxon>
        <taxon>Dikarya</taxon>
        <taxon>Basidiomycota</taxon>
        <taxon>Pucciniomycotina</taxon>
        <taxon>Pucciniomycetes</taxon>
        <taxon>Pucciniales</taxon>
        <taxon>Sphaerophragmiaceae</taxon>
        <taxon>Austropuccinia</taxon>
    </lineage>
</organism>
<evidence type="ECO:0000256" key="1">
    <source>
        <dbReference type="SAM" id="MobiDB-lite"/>
    </source>
</evidence>
<dbReference type="AlphaFoldDB" id="A0A9Q3D592"/>
<evidence type="ECO:0000313" key="2">
    <source>
        <dbReference type="EMBL" id="MBW0495618.1"/>
    </source>
</evidence>
<feature type="compositionally biased region" description="Acidic residues" evidence="1">
    <location>
        <begin position="22"/>
        <end position="31"/>
    </location>
</feature>